<evidence type="ECO:0000313" key="6">
    <source>
        <dbReference type="Proteomes" id="UP001359559"/>
    </source>
</evidence>
<protein>
    <submittedName>
        <fullName evidence="5">Uncharacterized protein</fullName>
    </submittedName>
</protein>
<keyword evidence="1" id="KW-0547">Nucleotide-binding</keyword>
<dbReference type="AlphaFoldDB" id="A0AAN9Q1U7"/>
<keyword evidence="2" id="KW-0378">Hydrolase</keyword>
<dbReference type="Gene3D" id="3.40.50.300">
    <property type="entry name" value="P-loop containing nucleotide triphosphate hydrolases"/>
    <property type="match status" value="1"/>
</dbReference>
<sequence>MALSAVLNSELPQNSRLHILEVGNIVELLPSLAMIDAKEFNAGLFDYLIATDVSQSKEKDEAPKEGYVHRIGRTGRGYSSGASISLVSTDEMDTFEEIRSFIGDDENKGSISIAEFPLLTKNAVESLRYRAEDVAKSVTKIVV</sequence>
<dbReference type="GO" id="GO:0005524">
    <property type="term" value="F:ATP binding"/>
    <property type="evidence" value="ECO:0007669"/>
    <property type="project" value="UniProtKB-KW"/>
</dbReference>
<organism evidence="5 6">
    <name type="scientific">Clitoria ternatea</name>
    <name type="common">Butterfly pea</name>
    <dbReference type="NCBI Taxonomy" id="43366"/>
    <lineage>
        <taxon>Eukaryota</taxon>
        <taxon>Viridiplantae</taxon>
        <taxon>Streptophyta</taxon>
        <taxon>Embryophyta</taxon>
        <taxon>Tracheophyta</taxon>
        <taxon>Spermatophyta</taxon>
        <taxon>Magnoliopsida</taxon>
        <taxon>eudicotyledons</taxon>
        <taxon>Gunneridae</taxon>
        <taxon>Pentapetalae</taxon>
        <taxon>rosids</taxon>
        <taxon>fabids</taxon>
        <taxon>Fabales</taxon>
        <taxon>Fabaceae</taxon>
        <taxon>Papilionoideae</taxon>
        <taxon>50 kb inversion clade</taxon>
        <taxon>NPAAA clade</taxon>
        <taxon>indigoferoid/millettioid clade</taxon>
        <taxon>Phaseoleae</taxon>
        <taxon>Clitoria</taxon>
    </lineage>
</organism>
<dbReference type="InterPro" id="IPR050079">
    <property type="entry name" value="DEAD_box_RNA_helicase"/>
</dbReference>
<dbReference type="PANTHER" id="PTHR47959:SF13">
    <property type="entry name" value="ATP-DEPENDENT RNA HELICASE RHLE"/>
    <property type="match status" value="1"/>
</dbReference>
<keyword evidence="6" id="KW-1185">Reference proteome</keyword>
<comment type="caution">
    <text evidence="5">The sequence shown here is derived from an EMBL/GenBank/DDBJ whole genome shotgun (WGS) entry which is preliminary data.</text>
</comment>
<name>A0AAN9Q1U7_CLITE</name>
<evidence type="ECO:0000256" key="4">
    <source>
        <dbReference type="ARBA" id="ARBA00022840"/>
    </source>
</evidence>
<reference evidence="5 6" key="1">
    <citation type="submission" date="2024-01" db="EMBL/GenBank/DDBJ databases">
        <title>The genomes of 5 underutilized Papilionoideae crops provide insights into root nodulation and disease resistance.</title>
        <authorList>
            <person name="Yuan L."/>
        </authorList>
    </citation>
    <scope>NUCLEOTIDE SEQUENCE [LARGE SCALE GENOMIC DNA]</scope>
    <source>
        <strain evidence="5">LY-2023</strain>
        <tissue evidence="5">Leaf</tissue>
    </source>
</reference>
<keyword evidence="3" id="KW-0347">Helicase</keyword>
<dbReference type="EMBL" id="JAYKXN010000001">
    <property type="protein sequence ID" value="KAK7318019.1"/>
    <property type="molecule type" value="Genomic_DNA"/>
</dbReference>
<gene>
    <name evidence="5" type="ORF">RJT34_02716</name>
</gene>
<dbReference type="InterPro" id="IPR027417">
    <property type="entry name" value="P-loop_NTPase"/>
</dbReference>
<dbReference type="Proteomes" id="UP001359559">
    <property type="component" value="Unassembled WGS sequence"/>
</dbReference>
<evidence type="ECO:0000313" key="5">
    <source>
        <dbReference type="EMBL" id="KAK7318019.1"/>
    </source>
</evidence>
<proteinExistence type="predicted"/>
<dbReference type="GO" id="GO:0003724">
    <property type="term" value="F:RNA helicase activity"/>
    <property type="evidence" value="ECO:0007669"/>
    <property type="project" value="TreeGrafter"/>
</dbReference>
<accession>A0AAN9Q1U7</accession>
<dbReference type="PANTHER" id="PTHR47959">
    <property type="entry name" value="ATP-DEPENDENT RNA HELICASE RHLE-RELATED"/>
    <property type="match status" value="1"/>
</dbReference>
<keyword evidence="4" id="KW-0067">ATP-binding</keyword>
<evidence type="ECO:0000256" key="1">
    <source>
        <dbReference type="ARBA" id="ARBA00022741"/>
    </source>
</evidence>
<evidence type="ECO:0000256" key="2">
    <source>
        <dbReference type="ARBA" id="ARBA00022801"/>
    </source>
</evidence>
<evidence type="ECO:0000256" key="3">
    <source>
        <dbReference type="ARBA" id="ARBA00022806"/>
    </source>
</evidence>
<dbReference type="SUPFAM" id="SSF52540">
    <property type="entry name" value="P-loop containing nucleoside triphosphate hydrolases"/>
    <property type="match status" value="1"/>
</dbReference>
<dbReference type="GO" id="GO:0016787">
    <property type="term" value="F:hydrolase activity"/>
    <property type="evidence" value="ECO:0007669"/>
    <property type="project" value="UniProtKB-KW"/>
</dbReference>
<dbReference type="GO" id="GO:0005829">
    <property type="term" value="C:cytosol"/>
    <property type="evidence" value="ECO:0007669"/>
    <property type="project" value="TreeGrafter"/>
</dbReference>